<feature type="binding site" evidence="7">
    <location>
        <position position="43"/>
    </location>
    <ligand>
        <name>ATP</name>
        <dbReference type="ChEBI" id="CHEBI:30616"/>
    </ligand>
</feature>
<evidence type="ECO:0000256" key="2">
    <source>
        <dbReference type="ARBA" id="ARBA00022527"/>
    </source>
</evidence>
<evidence type="ECO:0000256" key="3">
    <source>
        <dbReference type="ARBA" id="ARBA00022679"/>
    </source>
</evidence>
<feature type="transmembrane region" description="Helical" evidence="8">
    <location>
        <begin position="300"/>
        <end position="320"/>
    </location>
</feature>
<evidence type="ECO:0000256" key="4">
    <source>
        <dbReference type="ARBA" id="ARBA00022741"/>
    </source>
</evidence>
<dbReference type="SMART" id="SM00220">
    <property type="entry name" value="S_TKc"/>
    <property type="match status" value="1"/>
</dbReference>
<dbReference type="Gene3D" id="1.10.510.10">
    <property type="entry name" value="Transferase(Phosphotransferase) domain 1"/>
    <property type="match status" value="1"/>
</dbReference>
<accession>A0A243RTP3</accession>
<reference evidence="10 11" key="1">
    <citation type="submission" date="2017-05" db="EMBL/GenBank/DDBJ databases">
        <title>Biotechnological potential of actinobacteria isolated from South African environments.</title>
        <authorList>
            <person name="Le Roes-Hill M."/>
            <person name="Prins A."/>
            <person name="Durrell K.A."/>
        </authorList>
    </citation>
    <scope>NUCLEOTIDE SEQUENCE [LARGE SCALE GENOMIC DNA]</scope>
    <source>
        <strain evidence="10">M26</strain>
    </source>
</reference>
<dbReference type="PROSITE" id="PS00107">
    <property type="entry name" value="PROTEIN_KINASE_ATP"/>
    <property type="match status" value="1"/>
</dbReference>
<dbReference type="CDD" id="cd14014">
    <property type="entry name" value="STKc_PknB_like"/>
    <property type="match status" value="1"/>
</dbReference>
<keyword evidence="8" id="KW-0812">Transmembrane</keyword>
<keyword evidence="11" id="KW-1185">Reference proteome</keyword>
<dbReference type="PANTHER" id="PTHR43289">
    <property type="entry name" value="MITOGEN-ACTIVATED PROTEIN KINASE KINASE KINASE 20-RELATED"/>
    <property type="match status" value="1"/>
</dbReference>
<evidence type="ECO:0000256" key="8">
    <source>
        <dbReference type="SAM" id="Phobius"/>
    </source>
</evidence>
<dbReference type="GO" id="GO:0005524">
    <property type="term" value="F:ATP binding"/>
    <property type="evidence" value="ECO:0007669"/>
    <property type="project" value="UniProtKB-UniRule"/>
</dbReference>
<dbReference type="RefSeq" id="WP_086569527.1">
    <property type="nucleotide sequence ID" value="NZ_NGFP01000021.1"/>
</dbReference>
<organism evidence="10 11">
    <name type="scientific">Streptosporangium minutum</name>
    <dbReference type="NCBI Taxonomy" id="569862"/>
    <lineage>
        <taxon>Bacteria</taxon>
        <taxon>Bacillati</taxon>
        <taxon>Actinomycetota</taxon>
        <taxon>Actinomycetes</taxon>
        <taxon>Streptosporangiales</taxon>
        <taxon>Streptosporangiaceae</taxon>
        <taxon>Streptosporangium</taxon>
    </lineage>
</organism>
<dbReference type="AlphaFoldDB" id="A0A243RTP3"/>
<dbReference type="Gene3D" id="3.30.200.20">
    <property type="entry name" value="Phosphorylase Kinase, domain 1"/>
    <property type="match status" value="1"/>
</dbReference>
<evidence type="ECO:0000259" key="9">
    <source>
        <dbReference type="PROSITE" id="PS50011"/>
    </source>
</evidence>
<dbReference type="EC" id="2.7.11.1" evidence="1"/>
<dbReference type="Pfam" id="PF00069">
    <property type="entry name" value="Pkinase"/>
    <property type="match status" value="1"/>
</dbReference>
<evidence type="ECO:0000313" key="10">
    <source>
        <dbReference type="EMBL" id="OUC98414.1"/>
    </source>
</evidence>
<protein>
    <recommendedName>
        <fullName evidence="1">non-specific serine/threonine protein kinase</fullName>
        <ecNumber evidence="1">2.7.11.1</ecNumber>
    </recommendedName>
</protein>
<name>A0A243RTP3_9ACTN</name>
<dbReference type="InterPro" id="IPR008271">
    <property type="entry name" value="Ser/Thr_kinase_AS"/>
</dbReference>
<feature type="domain" description="Protein kinase" evidence="9">
    <location>
        <begin position="14"/>
        <end position="279"/>
    </location>
</feature>
<dbReference type="PROSITE" id="PS00108">
    <property type="entry name" value="PROTEIN_KINASE_ST"/>
    <property type="match status" value="1"/>
</dbReference>
<evidence type="ECO:0000256" key="5">
    <source>
        <dbReference type="ARBA" id="ARBA00022777"/>
    </source>
</evidence>
<evidence type="ECO:0000256" key="7">
    <source>
        <dbReference type="PROSITE-ProRule" id="PRU10141"/>
    </source>
</evidence>
<evidence type="ECO:0000256" key="6">
    <source>
        <dbReference type="ARBA" id="ARBA00022840"/>
    </source>
</evidence>
<dbReference type="PROSITE" id="PS50011">
    <property type="entry name" value="PROTEIN_KINASE_DOM"/>
    <property type="match status" value="1"/>
</dbReference>
<dbReference type="Proteomes" id="UP000194761">
    <property type="component" value="Unassembled WGS sequence"/>
</dbReference>
<evidence type="ECO:0000256" key="1">
    <source>
        <dbReference type="ARBA" id="ARBA00012513"/>
    </source>
</evidence>
<keyword evidence="3" id="KW-0808">Transferase</keyword>
<keyword evidence="2" id="KW-0723">Serine/threonine-protein kinase</keyword>
<dbReference type="InterPro" id="IPR017441">
    <property type="entry name" value="Protein_kinase_ATP_BS"/>
</dbReference>
<dbReference type="InterPro" id="IPR011009">
    <property type="entry name" value="Kinase-like_dom_sf"/>
</dbReference>
<feature type="transmembrane region" description="Helical" evidence="8">
    <location>
        <begin position="340"/>
        <end position="363"/>
    </location>
</feature>
<proteinExistence type="predicted"/>
<sequence length="459" mass="48534">MTSRLAGDVVGGRYRLAAELGSGAFGRVWRARDETLDVDVAIKELRLPTGMPETERAERLARATREARNAARLRKHDGIVAIHDIVIDDGLPWIVMELVDGCSLSEHVEEHGPLPMGRAVEVAAALLTTVGAAHREGVVHRDIKPANVMLTGNGKVLLTDFGTAIHRTDTALTATGMFIGSAEYTAPERLRGSDGLPAGDLFSLGVTLYQVVEGVSPFRRDTQEATLAAVLLEEAPAPRRAGPLTQLITRLLDKDPGRRPTVGEALAMAGDIAGEQPATEVHVRRDTKILPARPRKWPPVGVAALMVAISAMAVITALGVAGLPDAGATWGQFEDHMGSAVVSVAVADVVLVGLVCASLARFLPANVGKIVTAVVGVAGLVFGCGATAFAFHGAGEIFRNAMELSGRESATVSLVLISIVVLVAVGSAWSSQRADRRETIRGRTRSWLPARSDQRRIPG</sequence>
<comment type="caution">
    <text evidence="10">The sequence shown here is derived from an EMBL/GenBank/DDBJ whole genome shotgun (WGS) entry which is preliminary data.</text>
</comment>
<keyword evidence="6 7" id="KW-0067">ATP-binding</keyword>
<dbReference type="InterPro" id="IPR000719">
    <property type="entry name" value="Prot_kinase_dom"/>
</dbReference>
<feature type="transmembrane region" description="Helical" evidence="8">
    <location>
        <begin position="411"/>
        <end position="431"/>
    </location>
</feature>
<keyword evidence="5" id="KW-0418">Kinase</keyword>
<evidence type="ECO:0000313" key="11">
    <source>
        <dbReference type="Proteomes" id="UP000194761"/>
    </source>
</evidence>
<dbReference type="GO" id="GO:0004674">
    <property type="term" value="F:protein serine/threonine kinase activity"/>
    <property type="evidence" value="ECO:0007669"/>
    <property type="project" value="UniProtKB-KW"/>
</dbReference>
<keyword evidence="8" id="KW-1133">Transmembrane helix</keyword>
<dbReference type="PANTHER" id="PTHR43289:SF6">
    <property type="entry name" value="SERINE_THREONINE-PROTEIN KINASE NEKL-3"/>
    <property type="match status" value="1"/>
</dbReference>
<keyword evidence="4 7" id="KW-0547">Nucleotide-binding</keyword>
<feature type="transmembrane region" description="Helical" evidence="8">
    <location>
        <begin position="370"/>
        <end position="391"/>
    </location>
</feature>
<dbReference type="EMBL" id="NGFP01000021">
    <property type="protein sequence ID" value="OUC98414.1"/>
    <property type="molecule type" value="Genomic_DNA"/>
</dbReference>
<gene>
    <name evidence="10" type="ORF">CA984_07165</name>
</gene>
<dbReference type="SUPFAM" id="SSF56112">
    <property type="entry name" value="Protein kinase-like (PK-like)"/>
    <property type="match status" value="1"/>
</dbReference>
<keyword evidence="8" id="KW-0472">Membrane</keyword>